<dbReference type="EMBL" id="JACMHY010000010">
    <property type="protein sequence ID" value="MBC2867898.1"/>
    <property type="molecule type" value="Genomic_DNA"/>
</dbReference>
<comment type="caution">
    <text evidence="2">The sequence shown here is derived from an EMBL/GenBank/DDBJ whole genome shotgun (WGS) entry which is preliminary data.</text>
</comment>
<dbReference type="AlphaFoldDB" id="A0A7X1I7F8"/>
<reference evidence="2 3" key="1">
    <citation type="submission" date="2020-08" db="EMBL/GenBank/DDBJ databases">
        <title>Whole-Genome Sequence of French Clinical Streptomyces mexicanus Strain Q0842.</title>
        <authorList>
            <person name="Boxberger M."/>
            <person name="La Scola B."/>
        </authorList>
    </citation>
    <scope>NUCLEOTIDE SEQUENCE [LARGE SCALE GENOMIC DNA]</scope>
    <source>
        <strain evidence="2 3">Marseille-Q0842</strain>
    </source>
</reference>
<evidence type="ECO:0000313" key="3">
    <source>
        <dbReference type="Proteomes" id="UP000517694"/>
    </source>
</evidence>
<dbReference type="OrthoDB" id="4306365at2"/>
<sequence length="60" mass="6709">MRERTPSQAEGERDDNNETRRAAEHADTPYPTPSQAEGDRDDLPDTSDAADTDPDRTARH</sequence>
<proteinExistence type="predicted"/>
<organism evidence="2 3">
    <name type="scientific">Streptomyces mexicanus</name>
    <dbReference type="NCBI Taxonomy" id="178566"/>
    <lineage>
        <taxon>Bacteria</taxon>
        <taxon>Bacillati</taxon>
        <taxon>Actinomycetota</taxon>
        <taxon>Actinomycetes</taxon>
        <taxon>Kitasatosporales</taxon>
        <taxon>Streptomycetaceae</taxon>
        <taxon>Streptomyces</taxon>
    </lineage>
</organism>
<keyword evidence="3" id="KW-1185">Reference proteome</keyword>
<protein>
    <submittedName>
        <fullName evidence="2">Uncharacterized protein</fullName>
    </submittedName>
</protein>
<evidence type="ECO:0000313" key="2">
    <source>
        <dbReference type="EMBL" id="MBC2867898.1"/>
    </source>
</evidence>
<gene>
    <name evidence="2" type="ORF">H1R13_23955</name>
</gene>
<evidence type="ECO:0000256" key="1">
    <source>
        <dbReference type="SAM" id="MobiDB-lite"/>
    </source>
</evidence>
<accession>A0A7X1I7F8</accession>
<name>A0A7X1I7F8_9ACTN</name>
<dbReference type="RefSeq" id="WP_159665388.1">
    <property type="nucleotide sequence ID" value="NZ_JACMHY010000010.1"/>
</dbReference>
<dbReference type="Proteomes" id="UP000517694">
    <property type="component" value="Unassembled WGS sequence"/>
</dbReference>
<feature type="compositionally biased region" description="Basic and acidic residues" evidence="1">
    <location>
        <begin position="1"/>
        <end position="27"/>
    </location>
</feature>
<feature type="region of interest" description="Disordered" evidence="1">
    <location>
        <begin position="1"/>
        <end position="60"/>
    </location>
</feature>